<dbReference type="SUPFAM" id="SSF52317">
    <property type="entry name" value="Class I glutamine amidotransferase-like"/>
    <property type="match status" value="1"/>
</dbReference>
<sequence>MKTIIKIMKNELYTLFYSPIAWLVLIIFAFQAGMAFSDAYLDQLRQQALDYSLYGVTRSLLFGWDGVISSMQRQLYLYIPLLTMGLMSQEYNRGSIKLLYSSPITNKQIIFGKYLAIIVYILVLIAFLFIYILFSLFTIKNMDIPYALAGVLGIFLLLSAYAAIGLFMSTLTSYQVVAAVGTLALLSVLNFINNVGQEIPFIRDITYWLSMSGRSDTFLEGLICSEDVLYFILVIVLFISLSIIKLQAERTKKNLIQNIAHYGCVIILALGIGYASSRPQLMCYYDATETKDNTLTQSSIDVMKKLDGPLTLTTYVNLLSEHYYYGLPKSYNEDIDRFERYIRFKPEIEMKYVYYYHKTYFPLLDTRYPNLNDEERARRISDISNINFSKVLTPEQINQQVDLSGEDYRFVRIFERGNGQKSFLRLFGDNVIFPGETEITASLKRMVVPSPHVAFLSGHGERNIYSAGEQEYAAFAENKTFRYSLLNQGFNISTLSLENIQSIPKEIDILVISDIKKSLSPSELTAISNYISIGGNLIIAGESRRQNNMNPILEQLGLRFMPGILVQQNKDYPQDLILGNIATQAINLTPKLRYLKYNGSKVSMPGAIGIEQISNKGFEIIPLIETDSTGSWNELETTNFIETTATLNPTIGEVEKSIPIALYLSREINGKTQRIIVTGDSDCFSNSELSRTREGIPSVNFTMITESFRLLSNGEFPVDTRRPRPSDDQIYLTENASLWIKLLFIGLLPCSIIILSLGLWWKRRGK</sequence>
<organism evidence="3 4">
    <name type="scientific">Butyricimonas faecihominis</name>
    <dbReference type="NCBI Taxonomy" id="1472416"/>
    <lineage>
        <taxon>Bacteria</taxon>
        <taxon>Pseudomonadati</taxon>
        <taxon>Bacteroidota</taxon>
        <taxon>Bacteroidia</taxon>
        <taxon>Bacteroidales</taxon>
        <taxon>Odoribacteraceae</taxon>
        <taxon>Butyricimonas</taxon>
    </lineage>
</organism>
<keyword evidence="1" id="KW-1133">Transmembrane helix</keyword>
<gene>
    <name evidence="3" type="ORF">GGR14_002224</name>
</gene>
<keyword evidence="4" id="KW-1185">Reference proteome</keyword>
<dbReference type="Proteomes" id="UP000546007">
    <property type="component" value="Unassembled WGS sequence"/>
</dbReference>
<evidence type="ECO:0000313" key="3">
    <source>
        <dbReference type="EMBL" id="MBB4026430.1"/>
    </source>
</evidence>
<reference evidence="3 4" key="1">
    <citation type="submission" date="2020-08" db="EMBL/GenBank/DDBJ databases">
        <title>Genomic Encyclopedia of Type Strains, Phase IV (KMG-IV): sequencing the most valuable type-strain genomes for metagenomic binning, comparative biology and taxonomic classification.</title>
        <authorList>
            <person name="Goeker M."/>
        </authorList>
    </citation>
    <scope>NUCLEOTIDE SEQUENCE [LARGE SCALE GENOMIC DNA]</scope>
    <source>
        <strain evidence="3 4">DSM 105721</strain>
    </source>
</reference>
<dbReference type="InterPro" id="IPR019196">
    <property type="entry name" value="ABC_transp_unknown"/>
</dbReference>
<keyword evidence="1" id="KW-0472">Membrane</keyword>
<name>A0A7W6HX84_9BACT</name>
<evidence type="ECO:0000259" key="2">
    <source>
        <dbReference type="Pfam" id="PF09822"/>
    </source>
</evidence>
<dbReference type="PANTHER" id="PTHR37305:SF1">
    <property type="entry name" value="MEMBRANE PROTEIN"/>
    <property type="match status" value="1"/>
</dbReference>
<dbReference type="GO" id="GO:0140359">
    <property type="term" value="F:ABC-type transporter activity"/>
    <property type="evidence" value="ECO:0007669"/>
    <property type="project" value="InterPro"/>
</dbReference>
<feature type="transmembrane region" description="Helical" evidence="1">
    <location>
        <begin position="259"/>
        <end position="276"/>
    </location>
</feature>
<evidence type="ECO:0000256" key="1">
    <source>
        <dbReference type="SAM" id="Phobius"/>
    </source>
</evidence>
<feature type="transmembrane region" description="Helical" evidence="1">
    <location>
        <begin position="114"/>
        <end position="134"/>
    </location>
</feature>
<dbReference type="Pfam" id="PF12679">
    <property type="entry name" value="ABC2_membrane_2"/>
    <property type="match status" value="1"/>
</dbReference>
<dbReference type="GeneID" id="93101931"/>
<feature type="transmembrane region" description="Helical" evidence="1">
    <location>
        <begin position="738"/>
        <end position="761"/>
    </location>
</feature>
<dbReference type="InterPro" id="IPR029062">
    <property type="entry name" value="Class_I_gatase-like"/>
</dbReference>
<comment type="caution">
    <text evidence="3">The sequence shown here is derived from an EMBL/GenBank/DDBJ whole genome shotgun (WGS) entry which is preliminary data.</text>
</comment>
<evidence type="ECO:0000313" key="4">
    <source>
        <dbReference type="Proteomes" id="UP000546007"/>
    </source>
</evidence>
<dbReference type="OrthoDB" id="1020756at2"/>
<dbReference type="RefSeq" id="WP_124315527.1">
    <property type="nucleotide sequence ID" value="NZ_AP028155.1"/>
</dbReference>
<feature type="domain" description="ABC-type uncharacterised transport system" evidence="2">
    <location>
        <begin position="451"/>
        <end position="696"/>
    </location>
</feature>
<dbReference type="Pfam" id="PF09822">
    <property type="entry name" value="ABC_transp_aux"/>
    <property type="match status" value="1"/>
</dbReference>
<protein>
    <submittedName>
        <fullName evidence="3">ABC-2 type transport system permease protein</fullName>
    </submittedName>
</protein>
<dbReference type="AlphaFoldDB" id="A0A7W6HX84"/>
<accession>A0A7W6HX84</accession>
<proteinExistence type="predicted"/>
<feature type="transmembrane region" description="Helical" evidence="1">
    <location>
        <begin position="12"/>
        <end position="36"/>
    </location>
</feature>
<dbReference type="EMBL" id="JACIES010000005">
    <property type="protein sequence ID" value="MBB4026430.1"/>
    <property type="molecule type" value="Genomic_DNA"/>
</dbReference>
<dbReference type="GO" id="GO:0005886">
    <property type="term" value="C:plasma membrane"/>
    <property type="evidence" value="ECO:0007669"/>
    <property type="project" value="UniProtKB-SubCell"/>
</dbReference>
<feature type="transmembrane region" description="Helical" evidence="1">
    <location>
        <begin position="228"/>
        <end position="247"/>
    </location>
</feature>
<keyword evidence="1" id="KW-0812">Transmembrane</keyword>
<feature type="transmembrane region" description="Helical" evidence="1">
    <location>
        <begin position="146"/>
        <end position="167"/>
    </location>
</feature>
<dbReference type="PANTHER" id="PTHR37305">
    <property type="entry name" value="INTEGRAL MEMBRANE PROTEIN-RELATED"/>
    <property type="match status" value="1"/>
</dbReference>